<gene>
    <name evidence="3" type="ORF">CHYS00102_LOCUS275</name>
</gene>
<dbReference type="InterPro" id="IPR037135">
    <property type="entry name" value="DUF1653-like_dom_sf"/>
</dbReference>
<dbReference type="Pfam" id="PF07866">
    <property type="entry name" value="DUF1653"/>
    <property type="match status" value="1"/>
</dbReference>
<dbReference type="Gene3D" id="2.30.30.320">
    <property type="entry name" value="DUF1653-like domain"/>
    <property type="match status" value="1"/>
</dbReference>
<evidence type="ECO:0000259" key="2">
    <source>
        <dbReference type="Pfam" id="PF07866"/>
    </source>
</evidence>
<proteinExistence type="predicted"/>
<dbReference type="EMBL" id="HBFR01000448">
    <property type="protein sequence ID" value="CAD8873117.1"/>
    <property type="molecule type" value="Transcribed_RNA"/>
</dbReference>
<dbReference type="AlphaFoldDB" id="A0A7S1FK25"/>
<evidence type="ECO:0000256" key="1">
    <source>
        <dbReference type="SAM" id="MobiDB-lite"/>
    </source>
</evidence>
<dbReference type="InterPro" id="IPR023387">
    <property type="entry name" value="DUF1653-like_dom"/>
</dbReference>
<sequence>MSGIFRMLGLQYPVQIDKPRDNVKNCPNTDEKPGSDNNAIVSNKESKETTGKPDTNSSSVSTLTTIQIGLYRHYKGKQYHVIGLCRHSETHEVMVLYQALYGEHKLWVRPIAMFTEFVQMEDGTHARRFMFVGPMWGEAANLNR</sequence>
<feature type="domain" description="DUF1653" evidence="2">
    <location>
        <begin position="69"/>
        <end position="130"/>
    </location>
</feature>
<name>A0A7S1FK25_9STRA</name>
<accession>A0A7S1FK25</accession>
<evidence type="ECO:0000313" key="3">
    <source>
        <dbReference type="EMBL" id="CAD8873117.1"/>
    </source>
</evidence>
<feature type="region of interest" description="Disordered" evidence="1">
    <location>
        <begin position="18"/>
        <end position="59"/>
    </location>
</feature>
<protein>
    <recommendedName>
        <fullName evidence="2">DUF1653 domain-containing protein</fullName>
    </recommendedName>
</protein>
<feature type="compositionally biased region" description="Basic and acidic residues" evidence="1">
    <location>
        <begin position="18"/>
        <end position="34"/>
    </location>
</feature>
<organism evidence="3">
    <name type="scientific">Corethron hystrix</name>
    <dbReference type="NCBI Taxonomy" id="216773"/>
    <lineage>
        <taxon>Eukaryota</taxon>
        <taxon>Sar</taxon>
        <taxon>Stramenopiles</taxon>
        <taxon>Ochrophyta</taxon>
        <taxon>Bacillariophyta</taxon>
        <taxon>Coscinodiscophyceae</taxon>
        <taxon>Corethrophycidae</taxon>
        <taxon>Corethrales</taxon>
        <taxon>Corethraceae</taxon>
        <taxon>Corethron</taxon>
    </lineage>
</organism>
<reference evidence="3" key="1">
    <citation type="submission" date="2021-01" db="EMBL/GenBank/DDBJ databases">
        <authorList>
            <person name="Corre E."/>
            <person name="Pelletier E."/>
            <person name="Niang G."/>
            <person name="Scheremetjew M."/>
            <person name="Finn R."/>
            <person name="Kale V."/>
            <person name="Holt S."/>
            <person name="Cochrane G."/>
            <person name="Meng A."/>
            <person name="Brown T."/>
            <person name="Cohen L."/>
        </authorList>
    </citation>
    <scope>NUCLEOTIDE SEQUENCE</scope>
    <source>
        <strain evidence="3">308</strain>
    </source>
</reference>